<feature type="domain" description="Methyltransferase" evidence="3">
    <location>
        <begin position="92"/>
        <end position="206"/>
    </location>
</feature>
<dbReference type="GO" id="GO:0008168">
    <property type="term" value="F:methyltransferase activity"/>
    <property type="evidence" value="ECO:0007669"/>
    <property type="project" value="UniProtKB-KW"/>
</dbReference>
<dbReference type="RefSeq" id="WP_146302725.1">
    <property type="nucleotide sequence ID" value="NZ_JANXKU010000006.1"/>
</dbReference>
<dbReference type="GO" id="GO:0046872">
    <property type="term" value="F:metal ion binding"/>
    <property type="evidence" value="ECO:0007669"/>
    <property type="project" value="UniProtKB-KW"/>
</dbReference>
<evidence type="ECO:0000256" key="1">
    <source>
        <dbReference type="PIRSR" id="PIRSR018249-1"/>
    </source>
</evidence>
<comment type="caution">
    <text evidence="4">The sequence shown here is derived from an EMBL/GenBank/DDBJ whole genome shotgun (WGS) entry which is preliminary data.</text>
</comment>
<feature type="binding site" evidence="1">
    <location>
        <position position="20"/>
    </location>
    <ligand>
        <name>Zn(2+)</name>
        <dbReference type="ChEBI" id="CHEBI:29105"/>
    </ligand>
</feature>
<dbReference type="AlphaFoldDB" id="A0A5C6M899"/>
<evidence type="ECO:0000256" key="2">
    <source>
        <dbReference type="PIRSR" id="PIRSR018249-2"/>
    </source>
</evidence>
<organism evidence="4 5">
    <name type="scientific">Dellaglioa algida</name>
    <dbReference type="NCBI Taxonomy" id="105612"/>
    <lineage>
        <taxon>Bacteria</taxon>
        <taxon>Bacillati</taxon>
        <taxon>Bacillota</taxon>
        <taxon>Bacilli</taxon>
        <taxon>Lactobacillales</taxon>
        <taxon>Lactobacillaceae</taxon>
        <taxon>Dellaglioa</taxon>
    </lineage>
</organism>
<name>A0A5C6M899_9LACO</name>
<dbReference type="Proteomes" id="UP000321659">
    <property type="component" value="Unassembled WGS sequence"/>
</dbReference>
<keyword evidence="4" id="KW-0808">Transferase</keyword>
<dbReference type="PIRSF" id="PIRSF018249">
    <property type="entry name" value="MyrA_prd"/>
    <property type="match status" value="1"/>
</dbReference>
<feature type="binding site" evidence="2">
    <location>
        <position position="79"/>
    </location>
    <ligand>
        <name>S-adenosyl-L-methionine</name>
        <dbReference type="ChEBI" id="CHEBI:59789"/>
    </ligand>
</feature>
<protein>
    <submittedName>
        <fullName evidence="4">23S rRNA methyltransferase</fullName>
    </submittedName>
</protein>
<dbReference type="GO" id="GO:0032259">
    <property type="term" value="P:methylation"/>
    <property type="evidence" value="ECO:0007669"/>
    <property type="project" value="UniProtKB-KW"/>
</dbReference>
<gene>
    <name evidence="4" type="ORF">LABALGLTS371_09790</name>
</gene>
<dbReference type="SUPFAM" id="SSF53335">
    <property type="entry name" value="S-adenosyl-L-methionine-dependent methyltransferases"/>
    <property type="match status" value="1"/>
</dbReference>
<accession>A0A5C6M899</accession>
<feature type="binding site" evidence="2">
    <location>
        <begin position="104"/>
        <end position="105"/>
    </location>
    <ligand>
        <name>S-adenosyl-L-methionine</name>
        <dbReference type="ChEBI" id="CHEBI:59789"/>
    </ligand>
</feature>
<dbReference type="Pfam" id="PF13847">
    <property type="entry name" value="Methyltransf_31"/>
    <property type="match status" value="1"/>
</dbReference>
<feature type="binding site" evidence="1">
    <location>
        <position position="23"/>
    </location>
    <ligand>
        <name>Zn(2+)</name>
        <dbReference type="ChEBI" id="CHEBI:29105"/>
    </ligand>
</feature>
<dbReference type="InterPro" id="IPR029063">
    <property type="entry name" value="SAM-dependent_MTases_sf"/>
</dbReference>
<feature type="binding site" evidence="1">
    <location>
        <position position="41"/>
    </location>
    <ligand>
        <name>Zn(2+)</name>
        <dbReference type="ChEBI" id="CHEBI:29105"/>
    </ligand>
</feature>
<dbReference type="InterPro" id="IPR025714">
    <property type="entry name" value="Methyltranfer_dom"/>
</dbReference>
<evidence type="ECO:0000313" key="5">
    <source>
        <dbReference type="Proteomes" id="UP000321659"/>
    </source>
</evidence>
<dbReference type="EMBL" id="SRRQ01000006">
    <property type="protein sequence ID" value="TWW10996.1"/>
    <property type="molecule type" value="Genomic_DNA"/>
</dbReference>
<feature type="binding site" evidence="2">
    <location>
        <position position="193"/>
    </location>
    <ligand>
        <name>S-adenosyl-L-methionine</name>
        <dbReference type="ChEBI" id="CHEBI:59789"/>
    </ligand>
</feature>
<dbReference type="Gene3D" id="3.40.50.150">
    <property type="entry name" value="Vaccinia Virus protein VP39"/>
    <property type="match status" value="1"/>
</dbReference>
<keyword evidence="4" id="KW-0489">Methyltransferase</keyword>
<sequence>MKKIEKSAIFLKNKIDLFRCPVCLQPYSEVRGQTMICPDDHQVDLSKKGTLYFLNHGVKSDYELDMWLARRQLLQAGLFKPITDKILEQLSDESETIMDVGCGEGTPLHNIEVARQNSQDTYVGFDISKDAINYATQQETDAFYCIADLAKLPFNNQSFSTIIDIFSPSAYAEFDRVLEGNGQLLKIIPNSNYLVELRELLYNEESHNRSYSNEKVLNLFKEKYPDSEQIVISYQFDIPEGLFPALLEMTPLHWGATSDNQARAKAHPLKQITVDVTLLKHRKNKSESVL</sequence>
<keyword evidence="1" id="KW-0862">Zinc</keyword>
<proteinExistence type="predicted"/>
<dbReference type="CDD" id="cd02440">
    <property type="entry name" value="AdoMet_MTases"/>
    <property type="match status" value="1"/>
</dbReference>
<reference evidence="4 5" key="1">
    <citation type="submission" date="2019-04" db="EMBL/GenBank/DDBJ databases">
        <title>In vitro growth and metabolic characteristics of meat-borne Lactobacillus algidus strains.</title>
        <authorList>
            <person name="Sade E."/>
            <person name="Per J."/>
            <person name="Tytti H."/>
            <person name="Johanna B.K."/>
        </authorList>
    </citation>
    <scope>NUCLEOTIDE SEQUENCE [LARGE SCALE GENOMIC DNA]</scope>
    <source>
        <strain evidence="4 5">LTS37-1</strain>
    </source>
</reference>
<keyword evidence="2" id="KW-0949">S-adenosyl-L-methionine</keyword>
<evidence type="ECO:0000259" key="3">
    <source>
        <dbReference type="Pfam" id="PF13847"/>
    </source>
</evidence>
<keyword evidence="1" id="KW-0479">Metal-binding</keyword>
<dbReference type="InterPro" id="IPR016718">
    <property type="entry name" value="rRNA_m1G-MeTrfase_A_prd"/>
</dbReference>
<evidence type="ECO:0000313" key="4">
    <source>
        <dbReference type="EMBL" id="TWW10996.1"/>
    </source>
</evidence>
<feature type="binding site" evidence="1">
    <location>
        <position position="37"/>
    </location>
    <ligand>
        <name>Zn(2+)</name>
        <dbReference type="ChEBI" id="CHEBI:29105"/>
    </ligand>
</feature>